<protein>
    <recommendedName>
        <fullName evidence="9">Transmembrane protein 19</fullName>
    </recommendedName>
</protein>
<keyword evidence="3 6" id="KW-0812">Transmembrane</keyword>
<name>A0A9W8ECY8_9FUNG</name>
<gene>
    <name evidence="7" type="ORF">H4R26_005068</name>
</gene>
<dbReference type="InterPro" id="IPR002794">
    <property type="entry name" value="DUF92_TMEM19"/>
</dbReference>
<keyword evidence="8" id="KW-1185">Reference proteome</keyword>
<evidence type="ECO:0000256" key="5">
    <source>
        <dbReference type="ARBA" id="ARBA00023136"/>
    </source>
</evidence>
<comment type="subcellular location">
    <subcellularLocation>
        <location evidence="1">Membrane</location>
        <topology evidence="1">Multi-pass membrane protein</topology>
    </subcellularLocation>
</comment>
<evidence type="ECO:0000313" key="8">
    <source>
        <dbReference type="Proteomes" id="UP001150907"/>
    </source>
</evidence>
<evidence type="ECO:0000256" key="6">
    <source>
        <dbReference type="SAM" id="Phobius"/>
    </source>
</evidence>
<dbReference type="PANTHER" id="PTHR13353">
    <property type="entry name" value="TRANSMEMBRANE PROTEIN 19"/>
    <property type="match status" value="1"/>
</dbReference>
<dbReference type="PANTHER" id="PTHR13353:SF5">
    <property type="entry name" value="TRANSMEMBRANE PROTEIN 19"/>
    <property type="match status" value="1"/>
</dbReference>
<dbReference type="OrthoDB" id="30881at2759"/>
<accession>A0A9W8ECY8</accession>
<comment type="similarity">
    <text evidence="2">Belongs to the TMEM19 family.</text>
</comment>
<dbReference type="Pfam" id="PF01940">
    <property type="entry name" value="DUF92"/>
    <property type="match status" value="1"/>
</dbReference>
<evidence type="ECO:0008006" key="9">
    <source>
        <dbReference type="Google" id="ProtNLM"/>
    </source>
</evidence>
<evidence type="ECO:0000313" key="7">
    <source>
        <dbReference type="EMBL" id="KAJ1999432.1"/>
    </source>
</evidence>
<sequence length="290" mass="31005">MRAYFSIVLTALLSLASLQRRSLSKSGALAAVFIGLSTASNDNILFTVVLLAFFISSSFWTKYHAQAKARLDSTHAKASQRGWKQVMCNGCVGAVISLVYQCNFDGRRPEELSLEERKFMTLLIWGYVGFYSCCAADTWASELGTLSSNWPVLITTLKAVPPGTNGGISKLGIMSSFAGGAAIGLAADVALWMQYFGAYRSGMLPKIPYSILGSLLGMLGSLIDSMLGATVQASYVVEKRVVSDLSANELKHIKGASLVAGRDILSNNMVNVVASVTTSAIAIALQMLLF</sequence>
<dbReference type="Proteomes" id="UP001150907">
    <property type="component" value="Unassembled WGS sequence"/>
</dbReference>
<evidence type="ECO:0000256" key="3">
    <source>
        <dbReference type="ARBA" id="ARBA00022692"/>
    </source>
</evidence>
<proteinExistence type="inferred from homology"/>
<feature type="transmembrane region" description="Helical" evidence="6">
    <location>
        <begin position="207"/>
        <end position="227"/>
    </location>
</feature>
<keyword evidence="4 6" id="KW-1133">Transmembrane helix</keyword>
<dbReference type="GO" id="GO:0016020">
    <property type="term" value="C:membrane"/>
    <property type="evidence" value="ECO:0007669"/>
    <property type="project" value="UniProtKB-SubCell"/>
</dbReference>
<evidence type="ECO:0000256" key="4">
    <source>
        <dbReference type="ARBA" id="ARBA00022989"/>
    </source>
</evidence>
<organism evidence="7 8">
    <name type="scientific">Coemansia thaxteri</name>
    <dbReference type="NCBI Taxonomy" id="2663907"/>
    <lineage>
        <taxon>Eukaryota</taxon>
        <taxon>Fungi</taxon>
        <taxon>Fungi incertae sedis</taxon>
        <taxon>Zoopagomycota</taxon>
        <taxon>Kickxellomycotina</taxon>
        <taxon>Kickxellomycetes</taxon>
        <taxon>Kickxellales</taxon>
        <taxon>Kickxellaceae</taxon>
        <taxon>Coemansia</taxon>
    </lineage>
</organism>
<feature type="transmembrane region" description="Helical" evidence="6">
    <location>
        <begin position="269"/>
        <end position="289"/>
    </location>
</feature>
<comment type="caution">
    <text evidence="7">The sequence shown here is derived from an EMBL/GenBank/DDBJ whole genome shotgun (WGS) entry which is preliminary data.</text>
</comment>
<evidence type="ECO:0000256" key="2">
    <source>
        <dbReference type="ARBA" id="ARBA00009012"/>
    </source>
</evidence>
<reference evidence="7" key="1">
    <citation type="submission" date="2022-07" db="EMBL/GenBank/DDBJ databases">
        <title>Phylogenomic reconstructions and comparative analyses of Kickxellomycotina fungi.</title>
        <authorList>
            <person name="Reynolds N.K."/>
            <person name="Stajich J.E."/>
            <person name="Barry K."/>
            <person name="Grigoriev I.V."/>
            <person name="Crous P."/>
            <person name="Smith M.E."/>
        </authorList>
    </citation>
    <scope>NUCLEOTIDE SEQUENCE</scope>
    <source>
        <strain evidence="7">IMI 214461</strain>
    </source>
</reference>
<feature type="transmembrane region" description="Helical" evidence="6">
    <location>
        <begin position="40"/>
        <end position="60"/>
    </location>
</feature>
<evidence type="ECO:0000256" key="1">
    <source>
        <dbReference type="ARBA" id="ARBA00004141"/>
    </source>
</evidence>
<dbReference type="AlphaFoldDB" id="A0A9W8ECY8"/>
<keyword evidence="5 6" id="KW-0472">Membrane</keyword>
<dbReference type="EMBL" id="JANBQF010000708">
    <property type="protein sequence ID" value="KAJ1999432.1"/>
    <property type="molecule type" value="Genomic_DNA"/>
</dbReference>
<feature type="transmembrane region" description="Helical" evidence="6">
    <location>
        <begin position="171"/>
        <end position="195"/>
    </location>
</feature>